<dbReference type="Proteomes" id="UP001200145">
    <property type="component" value="Unassembled WGS sequence"/>
</dbReference>
<dbReference type="SUPFAM" id="SSF51161">
    <property type="entry name" value="Trimeric LpxA-like enzymes"/>
    <property type="match status" value="1"/>
</dbReference>
<name>A0ABS9BLA5_9BACT</name>
<dbReference type="Gene3D" id="3.40.50.20">
    <property type="match status" value="1"/>
</dbReference>
<dbReference type="Gene3D" id="2.160.10.10">
    <property type="entry name" value="Hexapeptide repeat proteins"/>
    <property type="match status" value="1"/>
</dbReference>
<organism evidence="3 4">
    <name type="scientific">Flavihumibacter fluminis</name>
    <dbReference type="NCBI Taxonomy" id="2909236"/>
    <lineage>
        <taxon>Bacteria</taxon>
        <taxon>Pseudomonadati</taxon>
        <taxon>Bacteroidota</taxon>
        <taxon>Chitinophagia</taxon>
        <taxon>Chitinophagales</taxon>
        <taxon>Chitinophagaceae</taxon>
        <taxon>Flavihumibacter</taxon>
    </lineage>
</organism>
<comment type="similarity">
    <text evidence="1">Belongs to the transferase hexapeptide repeat family.</text>
</comment>
<evidence type="ECO:0000313" key="3">
    <source>
        <dbReference type="EMBL" id="MCF1716375.1"/>
    </source>
</evidence>
<dbReference type="Pfam" id="PF17836">
    <property type="entry name" value="PglD_N"/>
    <property type="match status" value="1"/>
</dbReference>
<sequence>MNDLVYIIGAGSVGGFIANSIDEFNVPLKIGGFFDDDTSKAGLELFGYKVLGSTMDLMNLPEKANLIFGIAFPEVKMNIYKKVTNFKDFRFPSLIHQRAWISKNVKIGNGSIIYPGCSINYGSIVDDFVVMNMNCSVGHDCYIDKFTSLAPGVNLGGHTKIGKLTQVGIGASSRQFAIVGDNVIIGGQSMFFGNIPDYAKVKGVPGKIYQ</sequence>
<dbReference type="InterPro" id="IPR020019">
    <property type="entry name" value="AcTrfase_PglD-like"/>
</dbReference>
<proteinExistence type="inferred from homology"/>
<keyword evidence="4" id="KW-1185">Reference proteome</keyword>
<dbReference type="InterPro" id="IPR011004">
    <property type="entry name" value="Trimer_LpxA-like_sf"/>
</dbReference>
<dbReference type="InterPro" id="IPR041561">
    <property type="entry name" value="PglD_N"/>
</dbReference>
<evidence type="ECO:0000256" key="1">
    <source>
        <dbReference type="ARBA" id="ARBA00007274"/>
    </source>
</evidence>
<evidence type="ECO:0000313" key="4">
    <source>
        <dbReference type="Proteomes" id="UP001200145"/>
    </source>
</evidence>
<accession>A0ABS9BLA5</accession>
<dbReference type="CDD" id="cd03360">
    <property type="entry name" value="LbH_AT_putative"/>
    <property type="match status" value="1"/>
</dbReference>
<gene>
    <name evidence="3" type="ORF">L0U88_17165</name>
</gene>
<evidence type="ECO:0000259" key="2">
    <source>
        <dbReference type="Pfam" id="PF17836"/>
    </source>
</evidence>
<comment type="caution">
    <text evidence="3">The sequence shown here is derived from an EMBL/GenBank/DDBJ whole genome shotgun (WGS) entry which is preliminary data.</text>
</comment>
<protein>
    <submittedName>
        <fullName evidence="3">Acetyltransferase</fullName>
    </submittedName>
</protein>
<dbReference type="RefSeq" id="WP_234867514.1">
    <property type="nucleotide sequence ID" value="NZ_JAKEVY010000004.1"/>
</dbReference>
<dbReference type="PANTHER" id="PTHR43300">
    <property type="entry name" value="ACETYLTRANSFERASE"/>
    <property type="match status" value="1"/>
</dbReference>
<dbReference type="EMBL" id="JAKEVY010000004">
    <property type="protein sequence ID" value="MCF1716375.1"/>
    <property type="molecule type" value="Genomic_DNA"/>
</dbReference>
<reference evidence="3 4" key="1">
    <citation type="submission" date="2022-01" db="EMBL/GenBank/DDBJ databases">
        <title>Flavihumibacter sp. nov., isolated from sediment of a river.</title>
        <authorList>
            <person name="Liu H."/>
        </authorList>
    </citation>
    <scope>NUCLEOTIDE SEQUENCE [LARGE SCALE GENOMIC DNA]</scope>
    <source>
        <strain evidence="3 4">RY-1</strain>
    </source>
</reference>
<dbReference type="InterPro" id="IPR050179">
    <property type="entry name" value="Trans_hexapeptide_repeat"/>
</dbReference>
<feature type="domain" description="PglD N-terminal" evidence="2">
    <location>
        <begin position="5"/>
        <end position="83"/>
    </location>
</feature>
<dbReference type="PANTHER" id="PTHR43300:SF7">
    <property type="entry name" value="UDP-N-ACETYLBACILLOSAMINE N-ACETYLTRANSFERASE"/>
    <property type="match status" value="1"/>
</dbReference>